<keyword evidence="1" id="KW-0732">Signal</keyword>
<dbReference type="Gene3D" id="1.20.1250.10">
    <property type="match status" value="1"/>
</dbReference>
<evidence type="ECO:0000256" key="1">
    <source>
        <dbReference type="SAM" id="SignalP"/>
    </source>
</evidence>
<dbReference type="Proteomes" id="UP000261600">
    <property type="component" value="Unplaced"/>
</dbReference>
<keyword evidence="3" id="KW-1185">Reference proteome</keyword>
<dbReference type="AlphaFoldDB" id="A0A3Q3K406"/>
<proteinExistence type="predicted"/>
<reference evidence="2" key="1">
    <citation type="submission" date="2025-08" db="UniProtKB">
        <authorList>
            <consortium name="Ensembl"/>
        </authorList>
    </citation>
    <scope>IDENTIFICATION</scope>
</reference>
<sequence length="174" mass="19750">MVICTGLVLILCTVLTPALCRDCLSHYGHYSNISLTLIHNMGGPMTQEDGPVPFPEKLYRHIRKAEVETQLIFIRDSLMEIASLYRHGNWSSVTWDAIKTTGFLSSIHRQIDELNKCVSEHTLQLFTLDSTGGSTACWEWLRKQTQLHLDQLDLLVNSLRAAARRRSAPTPHQH</sequence>
<dbReference type="STRING" id="43700.ENSMALP00000022847"/>
<dbReference type="Ensembl" id="ENSMALT00000023282.1">
    <property type="protein sequence ID" value="ENSMALP00000022847.1"/>
    <property type="gene ID" value="ENSMALG00000015944.1"/>
</dbReference>
<reference evidence="2" key="2">
    <citation type="submission" date="2025-09" db="UniProtKB">
        <authorList>
            <consortium name="Ensembl"/>
        </authorList>
    </citation>
    <scope>IDENTIFICATION</scope>
</reference>
<dbReference type="InterPro" id="IPR009079">
    <property type="entry name" value="4_helix_cytokine-like_core"/>
</dbReference>
<feature type="signal peptide" evidence="1">
    <location>
        <begin position="1"/>
        <end position="20"/>
    </location>
</feature>
<accession>A0A3Q3K406</accession>
<evidence type="ECO:0000313" key="3">
    <source>
        <dbReference type="Proteomes" id="UP000261600"/>
    </source>
</evidence>
<organism evidence="2 3">
    <name type="scientific">Monopterus albus</name>
    <name type="common">Swamp eel</name>
    <dbReference type="NCBI Taxonomy" id="43700"/>
    <lineage>
        <taxon>Eukaryota</taxon>
        <taxon>Metazoa</taxon>
        <taxon>Chordata</taxon>
        <taxon>Craniata</taxon>
        <taxon>Vertebrata</taxon>
        <taxon>Euteleostomi</taxon>
        <taxon>Actinopterygii</taxon>
        <taxon>Neopterygii</taxon>
        <taxon>Teleostei</taxon>
        <taxon>Neoteleostei</taxon>
        <taxon>Acanthomorphata</taxon>
        <taxon>Anabantaria</taxon>
        <taxon>Synbranchiformes</taxon>
        <taxon>Synbranchidae</taxon>
        <taxon>Monopterus</taxon>
    </lineage>
</organism>
<protein>
    <submittedName>
        <fullName evidence="2">Uncharacterized protein</fullName>
    </submittedName>
</protein>
<name>A0A3Q3K406_MONAL</name>
<dbReference type="SUPFAM" id="SSF47266">
    <property type="entry name" value="4-helical cytokines"/>
    <property type="match status" value="1"/>
</dbReference>
<feature type="chain" id="PRO_5018539556" evidence="1">
    <location>
        <begin position="21"/>
        <end position="174"/>
    </location>
</feature>
<evidence type="ECO:0000313" key="2">
    <source>
        <dbReference type="Ensembl" id="ENSMALP00000022847.1"/>
    </source>
</evidence>